<evidence type="ECO:0000313" key="2">
    <source>
        <dbReference type="EMBL" id="TFY74780.1"/>
    </source>
</evidence>
<dbReference type="Proteomes" id="UP000298061">
    <property type="component" value="Unassembled WGS sequence"/>
</dbReference>
<comment type="caution">
    <text evidence="2">The sequence shown here is derived from an EMBL/GenBank/DDBJ whole genome shotgun (WGS) entry which is preliminary data.</text>
</comment>
<feature type="region of interest" description="Disordered" evidence="1">
    <location>
        <begin position="424"/>
        <end position="466"/>
    </location>
</feature>
<organism evidence="2 3">
    <name type="scientific">Hericium alpestre</name>
    <dbReference type="NCBI Taxonomy" id="135208"/>
    <lineage>
        <taxon>Eukaryota</taxon>
        <taxon>Fungi</taxon>
        <taxon>Dikarya</taxon>
        <taxon>Basidiomycota</taxon>
        <taxon>Agaricomycotina</taxon>
        <taxon>Agaricomycetes</taxon>
        <taxon>Russulales</taxon>
        <taxon>Hericiaceae</taxon>
        <taxon>Hericium</taxon>
    </lineage>
</organism>
<dbReference type="AlphaFoldDB" id="A0A4Y9ZKP9"/>
<protein>
    <submittedName>
        <fullName evidence="2">Uncharacterized protein</fullName>
    </submittedName>
</protein>
<name>A0A4Y9ZKP9_9AGAM</name>
<sequence>MVKASYDMKEKYRTSIRAHGVVGSTVRTVDNAPSTKLIFNGKTPALAHPAMQQNRLKRELIRKEKLHDNPAGLGMLGVHFEYIKDQGRPQDQRYIHYLVSKPDGGVLILTFNPFLASLIHRAETIHVDTTFKRAVGDLNEWEIVIWYAAINKTVTIGRVYTNRADRAHYKALFDKVQEVILDLTGRPLRFKRLSRGGTLLSMNVDMEAAQVLGAGDSFLSTNEPDYSGITTREPEELVQYFVKLCYAHVKRAIHDFKSLVTQADYRRLMDFPYIQSEEELQAFQQFVRDLGIKKIQDWWEHKLQHRWILPAIMKLRTRINHDDWDATPSTTNAGESQHHWTNQHTGTSLSLLEAILSARTLDEKVAAEIQASLKAGTLTNSQNEFYHRLVRSVKRQTTSAQKSRHAAKQNDKLAQLREQIEDEKEARKVSLQRQKTLQEQLGSSQGKPRSKRTSRTVQRTATKANNETTFNAYEDNQVLDAHNNFDPRALDNGTHDFDFALDFPDIPPFQVPGAAEPQLGHHDFTGNTLSDDLRDFAIMDSFLDHTGGRDFF</sequence>
<gene>
    <name evidence="2" type="ORF">EWM64_g9232</name>
</gene>
<reference evidence="2 3" key="1">
    <citation type="submission" date="2019-02" db="EMBL/GenBank/DDBJ databases">
        <title>Genome sequencing of the rare red list fungi Hericium alpestre (H. flagellum).</title>
        <authorList>
            <person name="Buettner E."/>
            <person name="Kellner H."/>
        </authorList>
    </citation>
    <scope>NUCLEOTIDE SEQUENCE [LARGE SCALE GENOMIC DNA]</scope>
    <source>
        <strain evidence="2 3">DSM 108284</strain>
    </source>
</reference>
<feature type="compositionally biased region" description="Polar residues" evidence="1">
    <location>
        <begin position="431"/>
        <end position="447"/>
    </location>
</feature>
<evidence type="ECO:0000313" key="3">
    <source>
        <dbReference type="Proteomes" id="UP000298061"/>
    </source>
</evidence>
<keyword evidence="3" id="KW-1185">Reference proteome</keyword>
<dbReference type="EMBL" id="SFCI01001878">
    <property type="protein sequence ID" value="TFY74780.1"/>
    <property type="molecule type" value="Genomic_DNA"/>
</dbReference>
<accession>A0A4Y9ZKP9</accession>
<feature type="compositionally biased region" description="Polar residues" evidence="1">
    <location>
        <begin position="455"/>
        <end position="466"/>
    </location>
</feature>
<dbReference type="OrthoDB" id="3010992at2759"/>
<evidence type="ECO:0000256" key="1">
    <source>
        <dbReference type="SAM" id="MobiDB-lite"/>
    </source>
</evidence>
<proteinExistence type="predicted"/>